<evidence type="ECO:0008006" key="4">
    <source>
        <dbReference type="Google" id="ProtNLM"/>
    </source>
</evidence>
<accession>A0A543Q6Y2</accession>
<proteinExistence type="predicted"/>
<protein>
    <recommendedName>
        <fullName evidence="4">Outer membrane porin, OprD family</fullName>
    </recommendedName>
</protein>
<feature type="signal peptide" evidence="1">
    <location>
        <begin position="1"/>
        <end position="43"/>
    </location>
</feature>
<dbReference type="AlphaFoldDB" id="A0A543Q6Y2"/>
<dbReference type="RefSeq" id="WP_246865018.1">
    <property type="nucleotide sequence ID" value="NZ_SZUV01000001.1"/>
</dbReference>
<organism evidence="2 3">
    <name type="scientific">Acidithiobacillus thiooxidans ATCC 19377</name>
    <dbReference type="NCBI Taxonomy" id="637390"/>
    <lineage>
        <taxon>Bacteria</taxon>
        <taxon>Pseudomonadati</taxon>
        <taxon>Pseudomonadota</taxon>
        <taxon>Acidithiobacillia</taxon>
        <taxon>Acidithiobacillales</taxon>
        <taxon>Acidithiobacillaceae</taxon>
        <taxon>Acidithiobacillus</taxon>
    </lineage>
</organism>
<gene>
    <name evidence="2" type="ORF">DLNHIDIE_01971</name>
</gene>
<keyword evidence="1" id="KW-0732">Signal</keyword>
<reference evidence="2 3" key="1">
    <citation type="submission" date="2019-03" db="EMBL/GenBank/DDBJ databases">
        <title>New insights into Acidothiobacillus thiooxidans sulfur metabolism through coupled gene expression, solution geochemistry, microscopy and spectroscopy analyses.</title>
        <authorList>
            <person name="Camacho D."/>
            <person name="Frazao R."/>
            <person name="Fouillen A."/>
            <person name="Nanci A."/>
            <person name="Lang B.F."/>
            <person name="Apte S.C."/>
            <person name="Baron C."/>
            <person name="Warren L.A."/>
        </authorList>
    </citation>
    <scope>NUCLEOTIDE SEQUENCE [LARGE SCALE GENOMIC DNA]</scope>
    <source>
        <strain evidence="2 3">ATCC 19377</strain>
    </source>
</reference>
<evidence type="ECO:0000256" key="1">
    <source>
        <dbReference type="SAM" id="SignalP"/>
    </source>
</evidence>
<feature type="chain" id="PRO_5021887913" description="Outer membrane porin, OprD family" evidence="1">
    <location>
        <begin position="44"/>
        <end position="492"/>
    </location>
</feature>
<evidence type="ECO:0000313" key="2">
    <source>
        <dbReference type="EMBL" id="TQN52087.1"/>
    </source>
</evidence>
<dbReference type="Proteomes" id="UP000315403">
    <property type="component" value="Unassembled WGS sequence"/>
</dbReference>
<name>A0A543Q6Y2_ACITH</name>
<dbReference type="EMBL" id="SZUV01000001">
    <property type="protein sequence ID" value="TQN52087.1"/>
    <property type="molecule type" value="Genomic_DNA"/>
</dbReference>
<sequence>MIKKYNYSNYPSLSGRIPSRRFLACGLAVSCAIALGAPALSQAATPTNSLIPANSILDKAIANTKISAMVGLLNFSYLNHAHTGQDTHSLALGGHLYVHSPQLAGFSLGVGGDFATWTGFYQHEDPELTGPYPSHGIAIVRQAYLQYHYGPFVIRGGRQFINTPYANWDYYTYNPRAFTGVSAVVDIIGHPKVGQWSGNSPMALGGSPATLSFMAARMYSYASRYSATFTTGNRYTSAHTNGFYVLGARYQTPFLGNHVDLQAWYYDFYGFANMFYGQAGISHPLTKNVSLFGNFQVVSEGNSGAGTSYLIALNADSVDAQVYGGRIGVKFGSNHDDNVALVASYSPVNYNSFRHGGMIHPYNDLSGTSYTTTMQTGISDFGPGYAYGIASNFGFLANKLKLNASFIRYLVRYGFGGSVYSYGGDYGFPTGTAIPDQHLWSMDVGLSYDLSSILKGLYVADYTDISMAQNQAGYPHYQNPYFSNRFYFKYRF</sequence>
<evidence type="ECO:0000313" key="3">
    <source>
        <dbReference type="Proteomes" id="UP000315403"/>
    </source>
</evidence>
<comment type="caution">
    <text evidence="2">The sequence shown here is derived from an EMBL/GenBank/DDBJ whole genome shotgun (WGS) entry which is preliminary data.</text>
</comment>
<dbReference type="InterPro" id="IPR023614">
    <property type="entry name" value="Porin_dom_sf"/>
</dbReference>
<dbReference type="Gene3D" id="2.40.160.10">
    <property type="entry name" value="Porin"/>
    <property type="match status" value="1"/>
</dbReference>